<dbReference type="InterPro" id="IPR036397">
    <property type="entry name" value="RNaseH_sf"/>
</dbReference>
<dbReference type="Pfam" id="PF13456">
    <property type="entry name" value="RVT_3"/>
    <property type="match status" value="1"/>
</dbReference>
<gene>
    <name evidence="4" type="ORF">SO802_020518</name>
</gene>
<evidence type="ECO:0000313" key="5">
    <source>
        <dbReference type="Proteomes" id="UP001459277"/>
    </source>
</evidence>
<feature type="domain" description="Reverse transcriptase zinc-binding" evidence="3">
    <location>
        <begin position="81"/>
        <end position="152"/>
    </location>
</feature>
<evidence type="ECO:0000259" key="3">
    <source>
        <dbReference type="Pfam" id="PF13966"/>
    </source>
</evidence>
<dbReference type="PANTHER" id="PTHR47723">
    <property type="entry name" value="OS05G0353850 PROTEIN"/>
    <property type="match status" value="1"/>
</dbReference>
<comment type="caution">
    <text evidence="4">The sequence shown here is derived from an EMBL/GenBank/DDBJ whole genome shotgun (WGS) entry which is preliminary data.</text>
</comment>
<proteinExistence type="predicted"/>
<feature type="transmembrane region" description="Helical" evidence="1">
    <location>
        <begin position="340"/>
        <end position="360"/>
    </location>
</feature>
<dbReference type="GO" id="GO:0004523">
    <property type="term" value="F:RNA-DNA hybrid ribonuclease activity"/>
    <property type="evidence" value="ECO:0007669"/>
    <property type="project" value="InterPro"/>
</dbReference>
<dbReference type="Pfam" id="PF13966">
    <property type="entry name" value="zf-RVT"/>
    <property type="match status" value="1"/>
</dbReference>
<dbReference type="Proteomes" id="UP001459277">
    <property type="component" value="Unassembled WGS sequence"/>
</dbReference>
<protein>
    <recommendedName>
        <fullName evidence="6">Reverse transcriptase zinc-binding domain-containing protein</fullName>
    </recommendedName>
</protein>
<keyword evidence="1" id="KW-0812">Transmembrane</keyword>
<evidence type="ECO:0000256" key="1">
    <source>
        <dbReference type="SAM" id="Phobius"/>
    </source>
</evidence>
<sequence>MQWICDLIDEDNKEWKKDLVSQYFLPEDRDAILGIPLSATSARDRVIWAENKNGKFTVKSAHRLVLEEQWVNMLAEGSDQSAMKQTWKRLWQMNVPNKVIHFAWKVGRNILATKENLRRRNITKDSTCDICGKQVETISHLFWFCDHAKEVWSSFKLSSPFEIQPSWDYMDVIWLLQKWEEARPGLLEKTLANERPNTTAKQNQPVKWDPPLSGCYKVNVDGAVFSKLKQADVGVVIRDEAEQVVAALSRKLHALLRPLESEAKAMEVGVKFALEIRVRDVLFEGDSLQVTLRLLRITDLIIRSVNSDEAVSSTNRLKAFILNAFHGLLNSDEAFSFFEAFHALLAFLVSLLAALIGLHFQVLGVSPLDTHFALILLFIMATIVYSIAYSEIKLQPPDAGLPIFRIPEWTLESDVCTPCGSLIG</sequence>
<dbReference type="InterPro" id="IPR002156">
    <property type="entry name" value="RNaseH_domain"/>
</dbReference>
<keyword evidence="5" id="KW-1185">Reference proteome</keyword>
<evidence type="ECO:0000259" key="2">
    <source>
        <dbReference type="Pfam" id="PF13456"/>
    </source>
</evidence>
<reference evidence="4 5" key="1">
    <citation type="submission" date="2024-01" db="EMBL/GenBank/DDBJ databases">
        <title>A telomere-to-telomere, gap-free genome of sweet tea (Lithocarpus litseifolius).</title>
        <authorList>
            <person name="Zhou J."/>
        </authorList>
    </citation>
    <scope>NUCLEOTIDE SEQUENCE [LARGE SCALE GENOMIC DNA]</scope>
    <source>
        <strain evidence="4">Zhou-2022a</strain>
        <tissue evidence="4">Leaf</tissue>
    </source>
</reference>
<dbReference type="InterPro" id="IPR026960">
    <property type="entry name" value="RVT-Znf"/>
</dbReference>
<keyword evidence="1" id="KW-1133">Transmembrane helix</keyword>
<dbReference type="Gene3D" id="3.30.420.10">
    <property type="entry name" value="Ribonuclease H-like superfamily/Ribonuclease H"/>
    <property type="match status" value="1"/>
</dbReference>
<dbReference type="AlphaFoldDB" id="A0AAW2CCL9"/>
<dbReference type="InterPro" id="IPR053151">
    <property type="entry name" value="RNase_H-like"/>
</dbReference>
<feature type="domain" description="RNase H type-1" evidence="2">
    <location>
        <begin position="219"/>
        <end position="291"/>
    </location>
</feature>
<name>A0AAW2CCL9_9ROSI</name>
<accession>A0AAW2CCL9</accession>
<feature type="transmembrane region" description="Helical" evidence="1">
    <location>
        <begin position="372"/>
        <end position="389"/>
    </location>
</feature>
<dbReference type="PANTHER" id="PTHR47723:SF19">
    <property type="entry name" value="POLYNUCLEOTIDYL TRANSFERASE, RIBONUCLEASE H-LIKE SUPERFAMILY PROTEIN"/>
    <property type="match status" value="1"/>
</dbReference>
<dbReference type="EMBL" id="JAZDWU010000007">
    <property type="protein sequence ID" value="KAK9995832.1"/>
    <property type="molecule type" value="Genomic_DNA"/>
</dbReference>
<evidence type="ECO:0000313" key="4">
    <source>
        <dbReference type="EMBL" id="KAK9995832.1"/>
    </source>
</evidence>
<dbReference type="GO" id="GO:0003676">
    <property type="term" value="F:nucleic acid binding"/>
    <property type="evidence" value="ECO:0007669"/>
    <property type="project" value="InterPro"/>
</dbReference>
<keyword evidence="1" id="KW-0472">Membrane</keyword>
<organism evidence="4 5">
    <name type="scientific">Lithocarpus litseifolius</name>
    <dbReference type="NCBI Taxonomy" id="425828"/>
    <lineage>
        <taxon>Eukaryota</taxon>
        <taxon>Viridiplantae</taxon>
        <taxon>Streptophyta</taxon>
        <taxon>Embryophyta</taxon>
        <taxon>Tracheophyta</taxon>
        <taxon>Spermatophyta</taxon>
        <taxon>Magnoliopsida</taxon>
        <taxon>eudicotyledons</taxon>
        <taxon>Gunneridae</taxon>
        <taxon>Pentapetalae</taxon>
        <taxon>rosids</taxon>
        <taxon>fabids</taxon>
        <taxon>Fagales</taxon>
        <taxon>Fagaceae</taxon>
        <taxon>Lithocarpus</taxon>
    </lineage>
</organism>
<evidence type="ECO:0008006" key="6">
    <source>
        <dbReference type="Google" id="ProtNLM"/>
    </source>
</evidence>